<dbReference type="InterPro" id="IPR036047">
    <property type="entry name" value="F-box-like_dom_sf"/>
</dbReference>
<dbReference type="InterPro" id="IPR006527">
    <property type="entry name" value="F-box-assoc_dom_typ1"/>
</dbReference>
<dbReference type="PROSITE" id="PS50181">
    <property type="entry name" value="FBOX"/>
    <property type="match status" value="1"/>
</dbReference>
<organism evidence="2 3">
    <name type="scientific">Coffea arabica</name>
    <name type="common">Arabian coffee</name>
    <dbReference type="NCBI Taxonomy" id="13443"/>
    <lineage>
        <taxon>Eukaryota</taxon>
        <taxon>Viridiplantae</taxon>
        <taxon>Streptophyta</taxon>
        <taxon>Embryophyta</taxon>
        <taxon>Tracheophyta</taxon>
        <taxon>Spermatophyta</taxon>
        <taxon>Magnoliopsida</taxon>
        <taxon>eudicotyledons</taxon>
        <taxon>Gunneridae</taxon>
        <taxon>Pentapetalae</taxon>
        <taxon>asterids</taxon>
        <taxon>lamiids</taxon>
        <taxon>Gentianales</taxon>
        <taxon>Rubiaceae</taxon>
        <taxon>Ixoroideae</taxon>
        <taxon>Gardenieae complex</taxon>
        <taxon>Bertiereae - Coffeeae clade</taxon>
        <taxon>Coffeeae</taxon>
        <taxon>Coffea</taxon>
    </lineage>
</organism>
<dbReference type="PANTHER" id="PTHR31672">
    <property type="entry name" value="BNACNNG10540D PROTEIN"/>
    <property type="match status" value="1"/>
</dbReference>
<dbReference type="SUPFAM" id="SSF81383">
    <property type="entry name" value="F-box domain"/>
    <property type="match status" value="1"/>
</dbReference>
<keyword evidence="2" id="KW-1185">Reference proteome</keyword>
<gene>
    <name evidence="3" type="primary">LOC113729386</name>
</gene>
<dbReference type="SMART" id="SM00256">
    <property type="entry name" value="FBOX"/>
    <property type="match status" value="1"/>
</dbReference>
<dbReference type="Pfam" id="PF00646">
    <property type="entry name" value="F-box"/>
    <property type="match status" value="1"/>
</dbReference>
<feature type="domain" description="F-box" evidence="1">
    <location>
        <begin position="1"/>
        <end position="45"/>
    </location>
</feature>
<evidence type="ECO:0000259" key="1">
    <source>
        <dbReference type="PROSITE" id="PS50181"/>
    </source>
</evidence>
<dbReference type="InterPro" id="IPR017451">
    <property type="entry name" value="F-box-assoc_interact_dom"/>
</dbReference>
<dbReference type="Proteomes" id="UP001652660">
    <property type="component" value="Chromosome 2e"/>
</dbReference>
<evidence type="ECO:0000313" key="2">
    <source>
        <dbReference type="Proteomes" id="UP001652660"/>
    </source>
</evidence>
<accession>A0ABM4WQ79</accession>
<dbReference type="InterPro" id="IPR001810">
    <property type="entry name" value="F-box_dom"/>
</dbReference>
<dbReference type="Pfam" id="PF07734">
    <property type="entry name" value="FBA_1"/>
    <property type="match status" value="1"/>
</dbReference>
<dbReference type="PANTHER" id="PTHR31672:SF13">
    <property type="entry name" value="F-BOX PROTEIN CPR30-LIKE"/>
    <property type="match status" value="1"/>
</dbReference>
<evidence type="ECO:0000313" key="3">
    <source>
        <dbReference type="RefSeq" id="XP_071933945.1"/>
    </source>
</evidence>
<name>A0ABM4WQ79_COFAR</name>
<dbReference type="NCBIfam" id="TIGR01640">
    <property type="entry name" value="F_box_assoc_1"/>
    <property type="match status" value="1"/>
</dbReference>
<proteinExistence type="predicted"/>
<reference evidence="3" key="1">
    <citation type="submission" date="2025-08" db="UniProtKB">
        <authorList>
            <consortium name="RefSeq"/>
        </authorList>
    </citation>
    <scope>IDENTIFICATION</scope>
    <source>
        <tissue evidence="3">Leaves</tissue>
    </source>
</reference>
<dbReference type="GeneID" id="113729386"/>
<dbReference type="Gene3D" id="1.20.1280.50">
    <property type="match status" value="1"/>
</dbReference>
<protein>
    <submittedName>
        <fullName evidence="3">F-box protein CPR1-like</fullName>
    </submittedName>
</protein>
<dbReference type="CDD" id="cd22157">
    <property type="entry name" value="F-box_AtFBW1-like"/>
    <property type="match status" value="1"/>
</dbReference>
<sequence length="345" mass="39402">MASRLPLALIEEIFSRLPIKTLIRFRCLSKSWRATIGSQEFIKNYLKNSSHHNLILGNFNGSSDLVVDEVYFYSADYDFFLETDRAVFNELSLPVRSRIDLETDILGSCNGLLCVLSLWDDRPILWNPSTREHPILLCALEFRCPFTGGTWYTNYGFGDDSVGDDYKVVAIPVIYGKDDQLAIGALHWVVKESSKSNSDKLIAAFDLGTEEFKLLQQPEYFDRHCDMRLGILEGCLSLICEYYKSHFDIWVMAEYGVQKSWTNLVSIKICDLSTNCRLSTSYPQAVKPIAYSKCSRRVLLGQANQLLLWYDIESISITYPVMQVTGAEQFFELGMFLQSLVKAQQ</sequence>
<dbReference type="RefSeq" id="XP_071933945.1">
    <property type="nucleotide sequence ID" value="XM_072077844.1"/>
</dbReference>
<dbReference type="InterPro" id="IPR050796">
    <property type="entry name" value="SCF_F-box_component"/>
</dbReference>